<comment type="caution">
    <text evidence="11">The sequence shown here is derived from an EMBL/GenBank/DDBJ whole genome shotgun (WGS) entry which is preliminary data.</text>
</comment>
<keyword evidence="8" id="KW-0067">ATP-binding</keyword>
<dbReference type="InterPro" id="IPR011545">
    <property type="entry name" value="DEAD/DEAH_box_helicase_dom"/>
</dbReference>
<dbReference type="NCBIfam" id="TIGR01587">
    <property type="entry name" value="cas3_core"/>
    <property type="match status" value="1"/>
</dbReference>
<dbReference type="GO" id="GO:0004518">
    <property type="term" value="F:nuclease activity"/>
    <property type="evidence" value="ECO:0007669"/>
    <property type="project" value="UniProtKB-KW"/>
</dbReference>
<dbReference type="InterPro" id="IPR054712">
    <property type="entry name" value="Cas3-like_dom"/>
</dbReference>
<dbReference type="Gene3D" id="3.40.50.300">
    <property type="entry name" value="P-loop containing nucleotide triphosphate hydrolases"/>
    <property type="match status" value="2"/>
</dbReference>
<keyword evidence="9" id="KW-0051">Antiviral defense</keyword>
<dbReference type="NCBIfam" id="TIGR01596">
    <property type="entry name" value="cas3_HD"/>
    <property type="match status" value="1"/>
</dbReference>
<dbReference type="AlphaFoldDB" id="A0AB73BU69"/>
<gene>
    <name evidence="11" type="ORF">FUSO3_09775</name>
</gene>
<keyword evidence="4" id="KW-0479">Metal-binding</keyword>
<dbReference type="Pfam" id="PF00270">
    <property type="entry name" value="DEAD"/>
    <property type="match status" value="1"/>
</dbReference>
<organism evidence="11 12">
    <name type="scientific">Fusobacterium necrophorum BL</name>
    <dbReference type="NCBI Taxonomy" id="1441732"/>
    <lineage>
        <taxon>Bacteria</taxon>
        <taxon>Fusobacteriati</taxon>
        <taxon>Fusobacteriota</taxon>
        <taxon>Fusobacteriia</taxon>
        <taxon>Fusobacteriales</taxon>
        <taxon>Fusobacteriaceae</taxon>
        <taxon>Fusobacterium</taxon>
    </lineage>
</organism>
<comment type="similarity">
    <text evidence="1">In the N-terminal section; belongs to the CRISPR-associated nuclease Cas3-HD family.</text>
</comment>
<name>A0AB73BU69_9FUSO</name>
<evidence type="ECO:0000256" key="8">
    <source>
        <dbReference type="ARBA" id="ARBA00022840"/>
    </source>
</evidence>
<dbReference type="Proteomes" id="UP000027473">
    <property type="component" value="Unassembled WGS sequence"/>
</dbReference>
<keyword evidence="3" id="KW-0540">Nuclease</keyword>
<dbReference type="Gene3D" id="1.10.3210.30">
    <property type="match status" value="1"/>
</dbReference>
<dbReference type="GO" id="GO:0003724">
    <property type="term" value="F:RNA helicase activity"/>
    <property type="evidence" value="ECO:0007669"/>
    <property type="project" value="TreeGrafter"/>
</dbReference>
<sequence length="795" mass="93649">MKNKFWAKSNPWETIMEHTEALLRECQRFMKIYPDFVKKISRIWKLLVLTCIHHDWGKANDKFQERILTGKKQMGELPHAILSIACLNVQELVQEFSMEEIQALYAAILFHHNREGLLEYKFSQIKAEFQEMSVDISEMLESIQKNSQKYPLLNQEKIYFNSTFSLKKYFYQEFPVDILNPKECEKAVFYILLKGLLNRIDYAASAHIPVEYKNDFLEEGLQTFMQDLNDERLLRGMEKTNWNELQEYMKSHQEDNLIVVAQTGLGKTEAGLWWIGNQKGFFILPLRTAIDAIYDRIKNKILKNNKVEERLALLHSESLETYLQLQEQSSFEWEDYYIKTKQLSLPLTICTLDQLFPFVFRYRGYEFKLATMAYSKVIIDEVQMYGPDLVGFLVVGLSMIQKIGGKFAILTATFPGFIEDLMREQGLKFEMSKTFVKEECRHSIQWRQEEINADFILEKYKKNRVLVICNTVKQCQKIYHDLQEKMGICQEELLSHDLMDRELNLFHAKFIKKDRAVREEAILEFGSLLKKDSTPNDRKGIWISSPIVEASLDIDFDILITELSDMNSLFQRLGRCFRSRIWEKEGFNCYVFDGGDKKCSGVGYSIQEEIYEMSKNTLRQYFSIHNSILTEKTKMDLVGQTYSKENMEQMAPKYYKEVTNFIKNPSLYLPNEMSAKESQFRFRNILSERIIPLPVYQQNMKEINEIEEKLKLPLNDTKSAQMNNGRGEKSISKEERIRQREELMKYTLTVESYLLKGVKIEKKIAINSYQEIKIVSCEYDFWVGLGKINKAKEKE</sequence>
<dbReference type="GO" id="GO:0051607">
    <property type="term" value="P:defense response to virus"/>
    <property type="evidence" value="ECO:0007669"/>
    <property type="project" value="UniProtKB-KW"/>
</dbReference>
<dbReference type="GO" id="GO:0003723">
    <property type="term" value="F:RNA binding"/>
    <property type="evidence" value="ECO:0007669"/>
    <property type="project" value="TreeGrafter"/>
</dbReference>
<evidence type="ECO:0000256" key="1">
    <source>
        <dbReference type="ARBA" id="ARBA00006847"/>
    </source>
</evidence>
<dbReference type="SMART" id="SM00487">
    <property type="entry name" value="DEXDc"/>
    <property type="match status" value="1"/>
</dbReference>
<evidence type="ECO:0000256" key="3">
    <source>
        <dbReference type="ARBA" id="ARBA00022722"/>
    </source>
</evidence>
<reference evidence="11 12" key="1">
    <citation type="submission" date="2014-01" db="EMBL/GenBank/DDBJ databases">
        <title>Comparative genomics of Fusobacterium necrophorum wild isolates.</title>
        <authorList>
            <person name="Kittichotirat W."/>
            <person name="Bumgarner R.E."/>
            <person name="Lawrence P."/>
        </authorList>
    </citation>
    <scope>NUCLEOTIDE SEQUENCE [LARGE SCALE GENOMIC DNA]</scope>
    <source>
        <strain evidence="11 12">BL</strain>
    </source>
</reference>
<protein>
    <submittedName>
        <fullName evidence="11">CRISPR-associated protein Cas3</fullName>
    </submittedName>
</protein>
<accession>A0AB73BU69</accession>
<keyword evidence="7" id="KW-0347">Helicase</keyword>
<dbReference type="InterPro" id="IPR038257">
    <property type="entry name" value="CRISPR-assoc_Cas3_HD_sf"/>
</dbReference>
<dbReference type="SUPFAM" id="SSF52540">
    <property type="entry name" value="P-loop containing nucleoside triphosphate hydrolases"/>
    <property type="match status" value="1"/>
</dbReference>
<dbReference type="CDD" id="cd09641">
    <property type="entry name" value="Cas3''_I"/>
    <property type="match status" value="1"/>
</dbReference>
<evidence type="ECO:0000259" key="10">
    <source>
        <dbReference type="PROSITE" id="PS51643"/>
    </source>
</evidence>
<dbReference type="Pfam" id="PF22590">
    <property type="entry name" value="Cas3-like_C_2"/>
    <property type="match status" value="1"/>
</dbReference>
<comment type="similarity">
    <text evidence="2">In the central section; belongs to the CRISPR-associated helicase Cas3 family.</text>
</comment>
<dbReference type="GO" id="GO:0016787">
    <property type="term" value="F:hydrolase activity"/>
    <property type="evidence" value="ECO:0007669"/>
    <property type="project" value="UniProtKB-KW"/>
</dbReference>
<evidence type="ECO:0000256" key="4">
    <source>
        <dbReference type="ARBA" id="ARBA00022723"/>
    </source>
</evidence>
<dbReference type="InterPro" id="IPR050547">
    <property type="entry name" value="DEAD_box_RNA_helicases"/>
</dbReference>
<dbReference type="GO" id="GO:0046872">
    <property type="term" value="F:metal ion binding"/>
    <property type="evidence" value="ECO:0007669"/>
    <property type="project" value="UniProtKB-KW"/>
</dbReference>
<evidence type="ECO:0000256" key="6">
    <source>
        <dbReference type="ARBA" id="ARBA00022801"/>
    </source>
</evidence>
<dbReference type="InterPro" id="IPR027417">
    <property type="entry name" value="P-loop_NTPase"/>
</dbReference>
<dbReference type="EMBL" id="JAAC01000167">
    <property type="protein sequence ID" value="KDE61661.1"/>
    <property type="molecule type" value="Genomic_DNA"/>
</dbReference>
<keyword evidence="6" id="KW-0378">Hydrolase</keyword>
<dbReference type="InterPro" id="IPR006483">
    <property type="entry name" value="CRISPR-assoc_Cas3_HD"/>
</dbReference>
<evidence type="ECO:0000313" key="11">
    <source>
        <dbReference type="EMBL" id="KDE61661.1"/>
    </source>
</evidence>
<dbReference type="GO" id="GO:0005524">
    <property type="term" value="F:ATP binding"/>
    <property type="evidence" value="ECO:0007669"/>
    <property type="project" value="UniProtKB-KW"/>
</dbReference>
<dbReference type="PANTHER" id="PTHR47963">
    <property type="entry name" value="DEAD-BOX ATP-DEPENDENT RNA HELICASE 47, MITOCHONDRIAL"/>
    <property type="match status" value="1"/>
</dbReference>
<dbReference type="PROSITE" id="PS51643">
    <property type="entry name" value="HD_CAS3"/>
    <property type="match status" value="1"/>
</dbReference>
<evidence type="ECO:0000313" key="12">
    <source>
        <dbReference type="Proteomes" id="UP000027473"/>
    </source>
</evidence>
<dbReference type="InterPro" id="IPR006474">
    <property type="entry name" value="Helicase_Cas3_CRISPR-ass_core"/>
</dbReference>
<dbReference type="PANTHER" id="PTHR47963:SF9">
    <property type="entry name" value="CRISPR-ASSOCIATED ENDONUCLEASE_HELICASE CAS3"/>
    <property type="match status" value="1"/>
</dbReference>
<dbReference type="InterPro" id="IPR014001">
    <property type="entry name" value="Helicase_ATP-bd"/>
</dbReference>
<keyword evidence="5" id="KW-0547">Nucleotide-binding</keyword>
<evidence type="ECO:0000256" key="2">
    <source>
        <dbReference type="ARBA" id="ARBA00009046"/>
    </source>
</evidence>
<feature type="domain" description="HD Cas3-type" evidence="10">
    <location>
        <begin position="8"/>
        <end position="203"/>
    </location>
</feature>
<evidence type="ECO:0000256" key="7">
    <source>
        <dbReference type="ARBA" id="ARBA00022806"/>
    </source>
</evidence>
<proteinExistence type="inferred from homology"/>
<evidence type="ECO:0000256" key="5">
    <source>
        <dbReference type="ARBA" id="ARBA00022741"/>
    </source>
</evidence>
<evidence type="ECO:0000256" key="9">
    <source>
        <dbReference type="ARBA" id="ARBA00023118"/>
    </source>
</evidence>